<sequence length="212" mass="23454">MKTTAILFSLLAGATAFSPVSLNNNGIAQSATSTSSTQLHLKVAGMWPNGNAFGKGQFRFYKSFDSWMSPFPEEDRQEFPEIFNLPKGVYEVSMFKPLGIIFEEIEIGKGVYVQDFVEGGNAERMGTIQKDDVLIGVTAIKVVGAKWERRLIPAKDLSFDTVVGAIGSNEQKWGCDDVVLMFMRPDEVEDMSKVDAFLDFFNPPGDSAWRTA</sequence>
<feature type="chain" id="PRO_5042190994" description="PDZ domain-containing protein" evidence="1">
    <location>
        <begin position="17"/>
        <end position="212"/>
    </location>
</feature>
<dbReference type="InterPro" id="IPR036034">
    <property type="entry name" value="PDZ_sf"/>
</dbReference>
<dbReference type="Proteomes" id="UP001054902">
    <property type="component" value="Unassembled WGS sequence"/>
</dbReference>
<reference evidence="2 3" key="1">
    <citation type="journal article" date="2021" name="Sci. Rep.">
        <title>The genome of the diatom Chaetoceros tenuissimus carries an ancient integrated fragment of an extant virus.</title>
        <authorList>
            <person name="Hongo Y."/>
            <person name="Kimura K."/>
            <person name="Takaki Y."/>
            <person name="Yoshida Y."/>
            <person name="Baba S."/>
            <person name="Kobayashi G."/>
            <person name="Nagasaki K."/>
            <person name="Hano T."/>
            <person name="Tomaru Y."/>
        </authorList>
    </citation>
    <scope>NUCLEOTIDE SEQUENCE [LARGE SCALE GENOMIC DNA]</scope>
    <source>
        <strain evidence="2 3">NIES-3715</strain>
    </source>
</reference>
<protein>
    <recommendedName>
        <fullName evidence="4">PDZ domain-containing protein</fullName>
    </recommendedName>
</protein>
<accession>A0AAD3H8X4</accession>
<evidence type="ECO:0000313" key="2">
    <source>
        <dbReference type="EMBL" id="GFH54977.1"/>
    </source>
</evidence>
<dbReference type="SUPFAM" id="SSF50156">
    <property type="entry name" value="PDZ domain-like"/>
    <property type="match status" value="1"/>
</dbReference>
<keyword evidence="3" id="KW-1185">Reference proteome</keyword>
<comment type="caution">
    <text evidence="2">The sequence shown here is derived from an EMBL/GenBank/DDBJ whole genome shotgun (WGS) entry which is preliminary data.</text>
</comment>
<organism evidence="2 3">
    <name type="scientific">Chaetoceros tenuissimus</name>
    <dbReference type="NCBI Taxonomy" id="426638"/>
    <lineage>
        <taxon>Eukaryota</taxon>
        <taxon>Sar</taxon>
        <taxon>Stramenopiles</taxon>
        <taxon>Ochrophyta</taxon>
        <taxon>Bacillariophyta</taxon>
        <taxon>Coscinodiscophyceae</taxon>
        <taxon>Chaetocerotophycidae</taxon>
        <taxon>Chaetocerotales</taxon>
        <taxon>Chaetocerotaceae</taxon>
        <taxon>Chaetoceros</taxon>
    </lineage>
</organism>
<dbReference type="Gene3D" id="2.30.42.10">
    <property type="match status" value="1"/>
</dbReference>
<evidence type="ECO:0000313" key="3">
    <source>
        <dbReference type="Proteomes" id="UP001054902"/>
    </source>
</evidence>
<name>A0AAD3H8X4_9STRA</name>
<evidence type="ECO:0000256" key="1">
    <source>
        <dbReference type="SAM" id="SignalP"/>
    </source>
</evidence>
<dbReference type="EMBL" id="BLLK01000047">
    <property type="protein sequence ID" value="GFH54977.1"/>
    <property type="molecule type" value="Genomic_DNA"/>
</dbReference>
<keyword evidence="1" id="KW-0732">Signal</keyword>
<feature type="signal peptide" evidence="1">
    <location>
        <begin position="1"/>
        <end position="16"/>
    </location>
</feature>
<evidence type="ECO:0008006" key="4">
    <source>
        <dbReference type="Google" id="ProtNLM"/>
    </source>
</evidence>
<proteinExistence type="predicted"/>
<gene>
    <name evidence="2" type="ORF">CTEN210_11453</name>
</gene>
<dbReference type="AlphaFoldDB" id="A0AAD3H8X4"/>